<accession>A0A840X2E0</accession>
<comment type="caution">
    <text evidence="7">The sequence shown here is derived from an EMBL/GenBank/DDBJ whole genome shotgun (WGS) entry which is preliminary data.</text>
</comment>
<evidence type="ECO:0000256" key="5">
    <source>
        <dbReference type="ARBA" id="ARBA00023136"/>
    </source>
</evidence>
<evidence type="ECO:0000256" key="3">
    <source>
        <dbReference type="ARBA" id="ARBA00022692"/>
    </source>
</evidence>
<keyword evidence="8" id="KW-1185">Reference proteome</keyword>
<dbReference type="PANTHER" id="PTHR23427:SF2">
    <property type="entry name" value="SURFEIT LOCUS PROTEIN 1"/>
    <property type="match status" value="1"/>
</dbReference>
<dbReference type="RefSeq" id="WP_184012944.1">
    <property type="nucleotide sequence ID" value="NZ_JACIJS010000011.1"/>
</dbReference>
<keyword evidence="4 6" id="KW-1133">Transmembrane helix</keyword>
<dbReference type="EMBL" id="JACIJS010000011">
    <property type="protein sequence ID" value="MBB5516984.1"/>
    <property type="molecule type" value="Genomic_DNA"/>
</dbReference>
<evidence type="ECO:0000256" key="6">
    <source>
        <dbReference type="RuleBase" id="RU363076"/>
    </source>
</evidence>
<dbReference type="PROSITE" id="PS50895">
    <property type="entry name" value="SURF1"/>
    <property type="match status" value="1"/>
</dbReference>
<proteinExistence type="inferred from homology"/>
<organism evidence="7 8">
    <name type="scientific">Rubricella aquisinus</name>
    <dbReference type="NCBI Taxonomy" id="2028108"/>
    <lineage>
        <taxon>Bacteria</taxon>
        <taxon>Pseudomonadati</taxon>
        <taxon>Pseudomonadota</taxon>
        <taxon>Alphaproteobacteria</taxon>
        <taxon>Rhodobacterales</taxon>
        <taxon>Paracoccaceae</taxon>
        <taxon>Rubricella</taxon>
    </lineage>
</organism>
<evidence type="ECO:0000256" key="4">
    <source>
        <dbReference type="ARBA" id="ARBA00022989"/>
    </source>
</evidence>
<dbReference type="AlphaFoldDB" id="A0A840X2E0"/>
<comment type="subcellular location">
    <subcellularLocation>
        <location evidence="6">Cell membrane</location>
        <topology evidence="6">Multi-pass membrane protein</topology>
    </subcellularLocation>
    <subcellularLocation>
        <location evidence="1">Membrane</location>
    </subcellularLocation>
</comment>
<gene>
    <name evidence="7" type="ORF">FHS89_003028</name>
</gene>
<name>A0A840X2E0_9RHOB</name>
<evidence type="ECO:0000256" key="2">
    <source>
        <dbReference type="ARBA" id="ARBA00007165"/>
    </source>
</evidence>
<evidence type="ECO:0000313" key="8">
    <source>
        <dbReference type="Proteomes" id="UP000553766"/>
    </source>
</evidence>
<dbReference type="InterPro" id="IPR002994">
    <property type="entry name" value="Surf1/Shy1"/>
</dbReference>
<feature type="transmembrane region" description="Helical" evidence="6">
    <location>
        <begin position="194"/>
        <end position="216"/>
    </location>
</feature>
<dbReference type="GO" id="GO:0005886">
    <property type="term" value="C:plasma membrane"/>
    <property type="evidence" value="ECO:0007669"/>
    <property type="project" value="UniProtKB-SubCell"/>
</dbReference>
<keyword evidence="6" id="KW-1003">Cell membrane</keyword>
<dbReference type="Pfam" id="PF02104">
    <property type="entry name" value="SURF1"/>
    <property type="match status" value="1"/>
</dbReference>
<evidence type="ECO:0000256" key="1">
    <source>
        <dbReference type="ARBA" id="ARBA00004370"/>
    </source>
</evidence>
<comment type="caution">
    <text evidence="6">Lacks conserved residue(s) required for the propagation of feature annotation.</text>
</comment>
<comment type="similarity">
    <text evidence="2 6">Belongs to the SURF1 family.</text>
</comment>
<dbReference type="PANTHER" id="PTHR23427">
    <property type="entry name" value="SURFEIT LOCUS PROTEIN"/>
    <property type="match status" value="1"/>
</dbReference>
<reference evidence="7 8" key="1">
    <citation type="submission" date="2020-08" db="EMBL/GenBank/DDBJ databases">
        <title>Genomic Encyclopedia of Type Strains, Phase IV (KMG-IV): sequencing the most valuable type-strain genomes for metagenomic binning, comparative biology and taxonomic classification.</title>
        <authorList>
            <person name="Goeker M."/>
        </authorList>
    </citation>
    <scope>NUCLEOTIDE SEQUENCE [LARGE SCALE GENOMIC DNA]</scope>
    <source>
        <strain evidence="7 8">DSM 103377</strain>
    </source>
</reference>
<sequence length="232" mass="24940">MKRTIALVLIVGVLGTAVLCGLGLWQLQRLGEKEAQIAAIAAQLEEEPVALPDMPTEAAHEYLPVRVAGRYAVGELHVLTTGQGGGAAYRIIAPFLTVDGRRIMVDRGVVPGTAKDANRPAGGSDISGHLIWPDETDSYTFAPDIEDNEWFARDVPLMAEALGTEPVLIQLARTTLLGAPRPTPVTVNLPNNHLGYAVQWFGLAIVWAGMTVLLVIRTRRKTADTHHSEGNA</sequence>
<dbReference type="InterPro" id="IPR045214">
    <property type="entry name" value="Surf1/Surf4"/>
</dbReference>
<evidence type="ECO:0000313" key="7">
    <source>
        <dbReference type="EMBL" id="MBB5516984.1"/>
    </source>
</evidence>
<keyword evidence="5 6" id="KW-0472">Membrane</keyword>
<dbReference type="Proteomes" id="UP000553766">
    <property type="component" value="Unassembled WGS sequence"/>
</dbReference>
<protein>
    <recommendedName>
        <fullName evidence="6">SURF1-like protein</fullName>
    </recommendedName>
</protein>
<dbReference type="CDD" id="cd06662">
    <property type="entry name" value="SURF1"/>
    <property type="match status" value="1"/>
</dbReference>
<keyword evidence="3 6" id="KW-0812">Transmembrane</keyword>